<dbReference type="PROSITE" id="PS50109">
    <property type="entry name" value="HIS_KIN"/>
    <property type="match status" value="1"/>
</dbReference>
<accession>A0A0R1V999</accession>
<dbReference type="Gene3D" id="1.10.287.130">
    <property type="match status" value="1"/>
</dbReference>
<dbReference type="Pfam" id="PF00672">
    <property type="entry name" value="HAMP"/>
    <property type="match status" value="1"/>
</dbReference>
<proteinExistence type="predicted"/>
<evidence type="ECO:0000256" key="9">
    <source>
        <dbReference type="SAM" id="MobiDB-lite"/>
    </source>
</evidence>
<evidence type="ECO:0000256" key="3">
    <source>
        <dbReference type="ARBA" id="ARBA00012438"/>
    </source>
</evidence>
<evidence type="ECO:0000313" key="14">
    <source>
        <dbReference type="Proteomes" id="UP000051739"/>
    </source>
</evidence>
<keyword evidence="6 13" id="KW-0418">Kinase</keyword>
<dbReference type="PRINTS" id="PR00344">
    <property type="entry name" value="BCTRLSENSOR"/>
</dbReference>
<dbReference type="Gene3D" id="3.30.565.10">
    <property type="entry name" value="Histidine kinase-like ATPase, C-terminal domain"/>
    <property type="match status" value="1"/>
</dbReference>
<evidence type="ECO:0000313" key="13">
    <source>
        <dbReference type="EMBL" id="KRM02045.1"/>
    </source>
</evidence>
<dbReference type="SMART" id="SM00387">
    <property type="entry name" value="HATPase_c"/>
    <property type="match status" value="1"/>
</dbReference>
<feature type="transmembrane region" description="Helical" evidence="10">
    <location>
        <begin position="190"/>
        <end position="210"/>
    </location>
</feature>
<keyword evidence="7" id="KW-0902">Two-component regulatory system</keyword>
<evidence type="ECO:0000256" key="6">
    <source>
        <dbReference type="ARBA" id="ARBA00022777"/>
    </source>
</evidence>
<keyword evidence="4" id="KW-0597">Phosphoprotein</keyword>
<dbReference type="InterPro" id="IPR003661">
    <property type="entry name" value="HisK_dim/P_dom"/>
</dbReference>
<keyword evidence="5" id="KW-0808">Transferase</keyword>
<dbReference type="GO" id="GO:0005886">
    <property type="term" value="C:plasma membrane"/>
    <property type="evidence" value="ECO:0007669"/>
    <property type="project" value="TreeGrafter"/>
</dbReference>
<dbReference type="CDD" id="cd00082">
    <property type="entry name" value="HisKA"/>
    <property type="match status" value="1"/>
</dbReference>
<dbReference type="SUPFAM" id="SSF47384">
    <property type="entry name" value="Homodimeric domain of signal transducing histidine kinase"/>
    <property type="match status" value="1"/>
</dbReference>
<dbReference type="InterPro" id="IPR003660">
    <property type="entry name" value="HAMP_dom"/>
</dbReference>
<dbReference type="Proteomes" id="UP000051739">
    <property type="component" value="Unassembled WGS sequence"/>
</dbReference>
<dbReference type="GO" id="GO:0009927">
    <property type="term" value="F:histidine phosphotransfer kinase activity"/>
    <property type="evidence" value="ECO:0007669"/>
    <property type="project" value="TreeGrafter"/>
</dbReference>
<dbReference type="PROSITE" id="PS50885">
    <property type="entry name" value="HAMP"/>
    <property type="match status" value="1"/>
</dbReference>
<dbReference type="SUPFAM" id="SSF158472">
    <property type="entry name" value="HAMP domain-like"/>
    <property type="match status" value="1"/>
</dbReference>
<gene>
    <name evidence="13" type="ORF">FC60_GL000404</name>
</gene>
<keyword evidence="8 10" id="KW-0472">Membrane</keyword>
<protein>
    <recommendedName>
        <fullName evidence="3">histidine kinase</fullName>
        <ecNumber evidence="3">2.7.13.3</ecNumber>
    </recommendedName>
</protein>
<dbReference type="InterPro" id="IPR004358">
    <property type="entry name" value="Sig_transdc_His_kin-like_C"/>
</dbReference>
<dbReference type="Pfam" id="PF00512">
    <property type="entry name" value="HisKA"/>
    <property type="match status" value="1"/>
</dbReference>
<dbReference type="InterPro" id="IPR003594">
    <property type="entry name" value="HATPase_dom"/>
</dbReference>
<feature type="region of interest" description="Disordered" evidence="9">
    <location>
        <begin position="117"/>
        <end position="151"/>
    </location>
</feature>
<reference evidence="13 14" key="1">
    <citation type="journal article" date="2015" name="Genome Announc.">
        <title>Expanding the biotechnology potential of lactobacilli through comparative genomics of 213 strains and associated genera.</title>
        <authorList>
            <person name="Sun Z."/>
            <person name="Harris H.M."/>
            <person name="McCann A."/>
            <person name="Guo C."/>
            <person name="Argimon S."/>
            <person name="Zhang W."/>
            <person name="Yang X."/>
            <person name="Jeffery I.B."/>
            <person name="Cooney J.C."/>
            <person name="Kagawa T.F."/>
            <person name="Liu W."/>
            <person name="Song Y."/>
            <person name="Salvetti E."/>
            <person name="Wrobel A."/>
            <person name="Rasinkangas P."/>
            <person name="Parkhill J."/>
            <person name="Rea M.C."/>
            <person name="O'Sullivan O."/>
            <person name="Ritari J."/>
            <person name="Douillard F.P."/>
            <person name="Paul Ross R."/>
            <person name="Yang R."/>
            <person name="Briner A.E."/>
            <person name="Felis G.E."/>
            <person name="de Vos W.M."/>
            <person name="Barrangou R."/>
            <person name="Klaenhammer T.R."/>
            <person name="Caufield P.W."/>
            <person name="Cui Y."/>
            <person name="Zhang H."/>
            <person name="O'Toole P.W."/>
        </authorList>
    </citation>
    <scope>NUCLEOTIDE SEQUENCE [LARGE SCALE GENOMIC DNA]</scope>
    <source>
        <strain evidence="13 14">DSM 16045</strain>
    </source>
</reference>
<feature type="domain" description="HAMP" evidence="12">
    <location>
        <begin position="211"/>
        <end position="263"/>
    </location>
</feature>
<comment type="caution">
    <text evidence="13">The sequence shown here is derived from an EMBL/GenBank/DDBJ whole genome shotgun (WGS) entry which is preliminary data.</text>
</comment>
<dbReference type="SUPFAM" id="SSF55874">
    <property type="entry name" value="ATPase domain of HSP90 chaperone/DNA topoisomerase II/histidine kinase"/>
    <property type="match status" value="1"/>
</dbReference>
<evidence type="ECO:0000256" key="4">
    <source>
        <dbReference type="ARBA" id="ARBA00022553"/>
    </source>
</evidence>
<keyword evidence="10" id="KW-0812">Transmembrane</keyword>
<keyword evidence="10" id="KW-1133">Transmembrane helix</keyword>
<feature type="region of interest" description="Disordered" evidence="9">
    <location>
        <begin position="487"/>
        <end position="509"/>
    </location>
</feature>
<organism evidence="13 14">
    <name type="scientific">Limosilactobacillus gastricus DSM 16045</name>
    <dbReference type="NCBI Taxonomy" id="1423749"/>
    <lineage>
        <taxon>Bacteria</taxon>
        <taxon>Bacillati</taxon>
        <taxon>Bacillota</taxon>
        <taxon>Bacilli</taxon>
        <taxon>Lactobacillales</taxon>
        <taxon>Lactobacillaceae</taxon>
        <taxon>Limosilactobacillus</taxon>
    </lineage>
</organism>
<dbReference type="InterPro" id="IPR036097">
    <property type="entry name" value="HisK_dim/P_sf"/>
</dbReference>
<dbReference type="PANTHER" id="PTHR43047:SF72">
    <property type="entry name" value="OSMOSENSING HISTIDINE PROTEIN KINASE SLN1"/>
    <property type="match status" value="1"/>
</dbReference>
<dbReference type="CDD" id="cd06225">
    <property type="entry name" value="HAMP"/>
    <property type="match status" value="1"/>
</dbReference>
<evidence type="ECO:0000256" key="2">
    <source>
        <dbReference type="ARBA" id="ARBA00004370"/>
    </source>
</evidence>
<keyword evidence="14" id="KW-1185">Reference proteome</keyword>
<dbReference type="EMBL" id="AZFN01000013">
    <property type="protein sequence ID" value="KRM02045.1"/>
    <property type="molecule type" value="Genomic_DNA"/>
</dbReference>
<dbReference type="FunFam" id="1.10.287.130:FF:000001">
    <property type="entry name" value="Two-component sensor histidine kinase"/>
    <property type="match status" value="1"/>
</dbReference>
<dbReference type="InterPro" id="IPR036890">
    <property type="entry name" value="HATPase_C_sf"/>
</dbReference>
<evidence type="ECO:0000256" key="1">
    <source>
        <dbReference type="ARBA" id="ARBA00000085"/>
    </source>
</evidence>
<feature type="compositionally biased region" description="Basic and acidic residues" evidence="9">
    <location>
        <begin position="117"/>
        <end position="147"/>
    </location>
</feature>
<dbReference type="AlphaFoldDB" id="A0A0R1V999"/>
<dbReference type="FunFam" id="3.30.565.10:FF:000006">
    <property type="entry name" value="Sensor histidine kinase WalK"/>
    <property type="match status" value="1"/>
</dbReference>
<dbReference type="Gene3D" id="6.10.340.10">
    <property type="match status" value="1"/>
</dbReference>
<dbReference type="EC" id="2.7.13.3" evidence="3"/>
<evidence type="ECO:0000259" key="12">
    <source>
        <dbReference type="PROSITE" id="PS50885"/>
    </source>
</evidence>
<dbReference type="SMART" id="SM00304">
    <property type="entry name" value="HAMP"/>
    <property type="match status" value="1"/>
</dbReference>
<dbReference type="SMART" id="SM00388">
    <property type="entry name" value="HisKA"/>
    <property type="match status" value="1"/>
</dbReference>
<name>A0A0R1V999_9LACO</name>
<feature type="transmembrane region" description="Helical" evidence="10">
    <location>
        <begin position="167"/>
        <end position="184"/>
    </location>
</feature>
<evidence type="ECO:0000259" key="11">
    <source>
        <dbReference type="PROSITE" id="PS50109"/>
    </source>
</evidence>
<dbReference type="Pfam" id="PF02518">
    <property type="entry name" value="HATPase_c"/>
    <property type="match status" value="1"/>
</dbReference>
<evidence type="ECO:0000256" key="7">
    <source>
        <dbReference type="ARBA" id="ARBA00023012"/>
    </source>
</evidence>
<evidence type="ECO:0000256" key="8">
    <source>
        <dbReference type="ARBA" id="ARBA00023136"/>
    </source>
</evidence>
<dbReference type="PANTHER" id="PTHR43047">
    <property type="entry name" value="TWO-COMPONENT HISTIDINE PROTEIN KINASE"/>
    <property type="match status" value="1"/>
</dbReference>
<evidence type="ECO:0000256" key="10">
    <source>
        <dbReference type="SAM" id="Phobius"/>
    </source>
</evidence>
<feature type="transmembrane region" description="Helical" evidence="10">
    <location>
        <begin position="6"/>
        <end position="28"/>
    </location>
</feature>
<comment type="subcellular location">
    <subcellularLocation>
        <location evidence="2">Membrane</location>
    </subcellularLocation>
</comment>
<dbReference type="GO" id="GO:0000155">
    <property type="term" value="F:phosphorelay sensor kinase activity"/>
    <property type="evidence" value="ECO:0007669"/>
    <property type="project" value="InterPro"/>
</dbReference>
<evidence type="ECO:0000256" key="5">
    <source>
        <dbReference type="ARBA" id="ARBA00022679"/>
    </source>
</evidence>
<comment type="catalytic activity">
    <reaction evidence="1">
        <text>ATP + protein L-histidine = ADP + protein N-phospho-L-histidine.</text>
        <dbReference type="EC" id="2.7.13.3"/>
    </reaction>
</comment>
<dbReference type="PATRIC" id="fig|1423749.3.peg.406"/>
<dbReference type="InterPro" id="IPR005467">
    <property type="entry name" value="His_kinase_dom"/>
</dbReference>
<feature type="domain" description="Histidine kinase" evidence="11">
    <location>
        <begin position="278"/>
        <end position="494"/>
    </location>
</feature>
<sequence length="509" mass="57958">MIGYLVVIATIMIMLTITFISVTNSTIYRSTWMQLSKYADSIVSTSVRYDTSQQKVVGFNNDPLRYNGELLSMQNVHFVIYGSNKKKVFSSNEFQLKITASDWKKLQDGDTIHRRIDHPSIKKEAKKKPNDTISSKDKDTKKSDKSGKKISPPMTEIIRPYFYKNKLVAVVAIGTYVSTVHQSINQLILNFIGAFIIAMILAIGLSYLIARSLTNRIKKIQLATHQIAQGDYDIHLNPKGKDELDQLSEDFNFMVDSLAAQKEEIHQQEERRKQFMANAAHEMRTPLTTINGLLEGLAYDAIPEEDRMQSIKLMQNDTKRLIRLVNDNLDYEKIRTNQISMDRKIFDASAVLETLHKQLSKKAEANQDRIEIYAPKAMDVYADYDRFVQIMFNIIQNAIQFTQNGVITISGQLVANGSEFSVSDTGIGMSEDQIKHIWDRYYKADPSRMSTKYGESGLGMAIVHQLVELHGGKITVKSKPNQGSTFTVFFPDRQHAPQYSPKRSKKPEE</sequence>